<keyword evidence="4" id="KW-0472">Membrane</keyword>
<keyword evidence="5" id="KW-0998">Cell outer membrane</keyword>
<dbReference type="InterPro" id="IPR012944">
    <property type="entry name" value="SusD_RagB_dom"/>
</dbReference>
<evidence type="ECO:0000313" key="9">
    <source>
        <dbReference type="EMBL" id="RGX88611.1"/>
    </source>
</evidence>
<protein>
    <submittedName>
        <fullName evidence="9">RagB/SusD family nutrient uptake outer membrane protein</fullName>
    </submittedName>
</protein>
<dbReference type="InterPro" id="IPR011990">
    <property type="entry name" value="TPR-like_helical_dom_sf"/>
</dbReference>
<comment type="similarity">
    <text evidence="2">Belongs to the SusD family.</text>
</comment>
<proteinExistence type="inferred from homology"/>
<accession>A0AA92UJA3</accession>
<dbReference type="SUPFAM" id="SSF48452">
    <property type="entry name" value="TPR-like"/>
    <property type="match status" value="1"/>
</dbReference>
<gene>
    <name evidence="9" type="ORF">DXA63_15900</name>
</gene>
<dbReference type="EMBL" id="QSCI01000141">
    <property type="protein sequence ID" value="RGX88611.1"/>
    <property type="molecule type" value="Genomic_DNA"/>
</dbReference>
<feature type="compositionally biased region" description="Polar residues" evidence="6">
    <location>
        <begin position="527"/>
        <end position="538"/>
    </location>
</feature>
<dbReference type="AlphaFoldDB" id="A0AA92UJA3"/>
<dbReference type="PROSITE" id="PS51257">
    <property type="entry name" value="PROKAR_LIPOPROTEIN"/>
    <property type="match status" value="1"/>
</dbReference>
<comment type="subcellular location">
    <subcellularLocation>
        <location evidence="1">Cell outer membrane</location>
    </subcellularLocation>
</comment>
<comment type="caution">
    <text evidence="9">The sequence shown here is derived from an EMBL/GenBank/DDBJ whole genome shotgun (WGS) entry which is preliminary data.</text>
</comment>
<evidence type="ECO:0000256" key="2">
    <source>
        <dbReference type="ARBA" id="ARBA00006275"/>
    </source>
</evidence>
<dbReference type="InterPro" id="IPR033985">
    <property type="entry name" value="SusD-like_N"/>
</dbReference>
<evidence type="ECO:0000313" key="10">
    <source>
        <dbReference type="Proteomes" id="UP000285604"/>
    </source>
</evidence>
<feature type="region of interest" description="Disordered" evidence="6">
    <location>
        <begin position="518"/>
        <end position="546"/>
    </location>
</feature>
<dbReference type="Gene3D" id="1.25.40.390">
    <property type="match status" value="1"/>
</dbReference>
<evidence type="ECO:0000259" key="8">
    <source>
        <dbReference type="Pfam" id="PF14322"/>
    </source>
</evidence>
<dbReference type="Pfam" id="PF14322">
    <property type="entry name" value="SusD-like_3"/>
    <property type="match status" value="1"/>
</dbReference>
<organism evidence="9 10">
    <name type="scientific">Segatella copri</name>
    <dbReference type="NCBI Taxonomy" id="165179"/>
    <lineage>
        <taxon>Bacteria</taxon>
        <taxon>Pseudomonadati</taxon>
        <taxon>Bacteroidota</taxon>
        <taxon>Bacteroidia</taxon>
        <taxon>Bacteroidales</taxon>
        <taxon>Prevotellaceae</taxon>
        <taxon>Segatella</taxon>
    </lineage>
</organism>
<keyword evidence="3" id="KW-0732">Signal</keyword>
<sequence length="546" mass="59257">MKLNKISALLLGAMVVASCSDIDDQNPESGKITGGQVQETTDALSSRLDATLNGMYTMAGSPLTVFGIANDRADDFGFISAALSQDLEGADMFSGNNNYNWFSAACAYSTRNPDYANPYARYTLPYRQIGVAEQVINSINVETADAKGKAQAGQAYAARAYDYMALAPYFQFGYATSKDQPCVPIIGKNDANNNPRATVAEVYDVIIADLTKAIELLDGYSRTDKTQIDQHVAYGLRARAYLAMGEYAKAAEDADKAMQGYTPASIADVSVPAFDNINESNWIWGFGMTNAMVNGDGSQGYANPSSWFGSFSGDGYAPATGNVPCINVLLYDKIPSTDVRKGWWLNADKHSPNWANLTWAGATGDAIADLTTDDGGKVPFDAYTSIKFGQKSGVGSTLNNNDFPLMRVEEMILIKVEGLAKSGHEAEAKTLLESFVKTYRDPSYSVTAGGRTLADEIWFQRRVELWGEGFFVSDAKRLGKPIVRFHAGQTSNYPAAFKFNLAANDGWLNMRFPTREKNNNAGIIDNQEGSQPTPNQNGELRDGVTD</sequence>
<evidence type="ECO:0000256" key="6">
    <source>
        <dbReference type="SAM" id="MobiDB-lite"/>
    </source>
</evidence>
<dbReference type="Proteomes" id="UP000285604">
    <property type="component" value="Unassembled WGS sequence"/>
</dbReference>
<evidence type="ECO:0000256" key="1">
    <source>
        <dbReference type="ARBA" id="ARBA00004442"/>
    </source>
</evidence>
<evidence type="ECO:0000256" key="4">
    <source>
        <dbReference type="ARBA" id="ARBA00023136"/>
    </source>
</evidence>
<evidence type="ECO:0000256" key="3">
    <source>
        <dbReference type="ARBA" id="ARBA00022729"/>
    </source>
</evidence>
<dbReference type="Pfam" id="PF07980">
    <property type="entry name" value="SusD_RagB"/>
    <property type="match status" value="1"/>
</dbReference>
<name>A0AA92UJA3_9BACT</name>
<evidence type="ECO:0000259" key="7">
    <source>
        <dbReference type="Pfam" id="PF07980"/>
    </source>
</evidence>
<evidence type="ECO:0000256" key="5">
    <source>
        <dbReference type="ARBA" id="ARBA00023237"/>
    </source>
</evidence>
<feature type="domain" description="SusD-like N-terminal" evidence="8">
    <location>
        <begin position="93"/>
        <end position="242"/>
    </location>
</feature>
<reference evidence="9 10" key="1">
    <citation type="submission" date="2018-08" db="EMBL/GenBank/DDBJ databases">
        <title>A genome reference for cultivated species of the human gut microbiota.</title>
        <authorList>
            <person name="Zou Y."/>
            <person name="Xue W."/>
            <person name="Luo G."/>
        </authorList>
    </citation>
    <scope>NUCLEOTIDE SEQUENCE [LARGE SCALE GENOMIC DNA]</scope>
    <source>
        <strain evidence="9 10">OF03-3</strain>
    </source>
</reference>
<feature type="domain" description="RagB/SusD" evidence="7">
    <location>
        <begin position="388"/>
        <end position="531"/>
    </location>
</feature>
<dbReference type="GO" id="GO:0009279">
    <property type="term" value="C:cell outer membrane"/>
    <property type="evidence" value="ECO:0007669"/>
    <property type="project" value="UniProtKB-SubCell"/>
</dbReference>